<evidence type="ECO:0000313" key="1">
    <source>
        <dbReference type="EMBL" id="PQV64511.1"/>
    </source>
</evidence>
<dbReference type="OrthoDB" id="8673173at2"/>
<protein>
    <recommendedName>
        <fullName evidence="3">Amidohydrolase-related domain-containing protein</fullName>
    </recommendedName>
</protein>
<gene>
    <name evidence="1" type="ORF">B1R32_1044</name>
</gene>
<dbReference type="InterPro" id="IPR032466">
    <property type="entry name" value="Metal_Hydrolase"/>
</dbReference>
<dbReference type="Gene3D" id="3.20.20.140">
    <property type="entry name" value="Metal-dependent hydrolases"/>
    <property type="match status" value="1"/>
</dbReference>
<dbReference type="Proteomes" id="UP000237684">
    <property type="component" value="Unassembled WGS sequence"/>
</dbReference>
<proteinExistence type="predicted"/>
<dbReference type="EMBL" id="NIGF01000004">
    <property type="protein sequence ID" value="PQV64511.1"/>
    <property type="molecule type" value="Genomic_DNA"/>
</dbReference>
<accession>A0A2S8SUP5</accession>
<dbReference type="AlphaFoldDB" id="A0A2S8SUP5"/>
<sequence length="242" mass="26018">MPLIDLHCHLGVTGETLAVRPPDAPSARAYADQFGVETLCFSSALASSDLSGGVEDLVELLGADPRFRGWLTLAIHQTEHSAELARKYLVKPAFCGALIEQNSDADAVTTAGGREVLNALRRYSRPVLLTVSSPATLEAAIQAAREFSTLRFLISPQDEYLTRVAVPAMKDAINCVFLPVAAFAERDVIAMAVGILGERRVAWASDWGRFAPACALGMIRDCALGGPQRERVGQRNARDILG</sequence>
<dbReference type="RefSeq" id="WP_105482895.1">
    <property type="nucleotide sequence ID" value="NZ_NIGF01000004.1"/>
</dbReference>
<keyword evidence="2" id="KW-1185">Reference proteome</keyword>
<organism evidence="1 2">
    <name type="scientific">Abditibacterium utsteinense</name>
    <dbReference type="NCBI Taxonomy" id="1960156"/>
    <lineage>
        <taxon>Bacteria</taxon>
        <taxon>Pseudomonadati</taxon>
        <taxon>Abditibacteriota</taxon>
        <taxon>Abditibacteriia</taxon>
        <taxon>Abditibacteriales</taxon>
        <taxon>Abditibacteriaceae</taxon>
        <taxon>Abditibacterium</taxon>
    </lineage>
</organism>
<dbReference type="SUPFAM" id="SSF51556">
    <property type="entry name" value="Metallo-dependent hydrolases"/>
    <property type="match status" value="1"/>
</dbReference>
<dbReference type="InParanoid" id="A0A2S8SUP5"/>
<evidence type="ECO:0008006" key="3">
    <source>
        <dbReference type="Google" id="ProtNLM"/>
    </source>
</evidence>
<reference evidence="1 2" key="1">
    <citation type="journal article" date="2018" name="Syst. Appl. Microbiol.">
        <title>Abditibacterium utsteinense sp. nov., the first cultivated member of candidate phylum FBP, isolated from ice-free Antarctic soil samples.</title>
        <authorList>
            <person name="Tahon G."/>
            <person name="Tytgat B."/>
            <person name="Lebbe L."/>
            <person name="Carlier A."/>
            <person name="Willems A."/>
        </authorList>
    </citation>
    <scope>NUCLEOTIDE SEQUENCE [LARGE SCALE GENOMIC DNA]</scope>
    <source>
        <strain evidence="1 2">LMG 29911</strain>
    </source>
</reference>
<name>A0A2S8SUP5_9BACT</name>
<comment type="caution">
    <text evidence="1">The sequence shown here is derived from an EMBL/GenBank/DDBJ whole genome shotgun (WGS) entry which is preliminary data.</text>
</comment>
<evidence type="ECO:0000313" key="2">
    <source>
        <dbReference type="Proteomes" id="UP000237684"/>
    </source>
</evidence>